<proteinExistence type="predicted"/>
<evidence type="ECO:0000313" key="1">
    <source>
        <dbReference type="EMBL" id="ABV88405.1"/>
    </source>
</evidence>
<reference evidence="1 2" key="1">
    <citation type="submission" date="2007-10" db="EMBL/GenBank/DDBJ databases">
        <title>Complete sequence of Shewanella pealeana ATCC 700345.</title>
        <authorList>
            <consortium name="US DOE Joint Genome Institute"/>
            <person name="Copeland A."/>
            <person name="Lucas S."/>
            <person name="Lapidus A."/>
            <person name="Barry K."/>
            <person name="Glavina del Rio T."/>
            <person name="Dalin E."/>
            <person name="Tice H."/>
            <person name="Pitluck S."/>
            <person name="Chertkov O."/>
            <person name="Brettin T."/>
            <person name="Bruce D."/>
            <person name="Detter J.C."/>
            <person name="Han C."/>
            <person name="Schmutz J."/>
            <person name="Larimer F."/>
            <person name="Land M."/>
            <person name="Hauser L."/>
            <person name="Kyrpides N."/>
            <person name="Kim E."/>
            <person name="Zhao J.-S.Z."/>
            <person name="Manno D."/>
            <person name="Hawari J."/>
            <person name="Richardson P."/>
        </authorList>
    </citation>
    <scope>NUCLEOTIDE SEQUENCE [LARGE SCALE GENOMIC DNA]</scope>
    <source>
        <strain evidence="2">ATCC 700345 / ANG-SQ1</strain>
    </source>
</reference>
<dbReference type="HOGENOM" id="CLU_3391276_0_0_6"/>
<dbReference type="EMBL" id="CP000851">
    <property type="protein sequence ID" value="ABV88405.1"/>
    <property type="molecule type" value="Genomic_DNA"/>
</dbReference>
<dbReference type="KEGG" id="spl:Spea_3089"/>
<dbReference type="AlphaFoldDB" id="A8H768"/>
<accession>A8H768</accession>
<dbReference type="eggNOG" id="ENOG5031H5M">
    <property type="taxonomic scope" value="Bacteria"/>
</dbReference>
<keyword evidence="2" id="KW-1185">Reference proteome</keyword>
<name>A8H768_SHEPA</name>
<dbReference type="Proteomes" id="UP000002608">
    <property type="component" value="Chromosome"/>
</dbReference>
<sequence>MGVPTMSYTGQTSIYWQNTWLDSNVLRGGLYAMTFKG</sequence>
<evidence type="ECO:0000313" key="2">
    <source>
        <dbReference type="Proteomes" id="UP000002608"/>
    </source>
</evidence>
<gene>
    <name evidence="1" type="ordered locus">Spea_3089</name>
</gene>
<protein>
    <submittedName>
        <fullName evidence="1">Uncharacterized protein</fullName>
    </submittedName>
</protein>
<organism evidence="1 2">
    <name type="scientific">Shewanella pealeana (strain ATCC 700345 / ANG-SQ1)</name>
    <dbReference type="NCBI Taxonomy" id="398579"/>
    <lineage>
        <taxon>Bacteria</taxon>
        <taxon>Pseudomonadati</taxon>
        <taxon>Pseudomonadota</taxon>
        <taxon>Gammaproteobacteria</taxon>
        <taxon>Alteromonadales</taxon>
        <taxon>Shewanellaceae</taxon>
        <taxon>Shewanella</taxon>
    </lineage>
</organism>